<proteinExistence type="predicted"/>
<keyword evidence="1" id="KW-0812">Transmembrane</keyword>
<name>A0A7M3UYU5_9HEXA</name>
<reference evidence="2" key="1">
    <citation type="journal article" date="2020" name="Mitochondrial DNA Part B Resour">
        <title>The complete mitochondrial genome of Allonychiurus kimi (Collembola: Onychiuridae).</title>
        <authorList>
            <person name="Lee Y.-S."/>
            <person name="Lee T."/>
        </authorList>
    </citation>
    <scope>NUCLEOTIDE SEQUENCE</scope>
</reference>
<feature type="transmembrane region" description="Helical" evidence="1">
    <location>
        <begin position="12"/>
        <end position="34"/>
    </location>
</feature>
<geneLocation type="mitochondrion" evidence="2"/>
<evidence type="ECO:0000313" key="2">
    <source>
        <dbReference type="EMBL" id="QOL12122.1"/>
    </source>
</evidence>
<feature type="transmembrane region" description="Helical" evidence="1">
    <location>
        <begin position="40"/>
        <end position="67"/>
    </location>
</feature>
<dbReference type="AlphaFoldDB" id="A0A7M3UYU5"/>
<keyword evidence="1" id="KW-0472">Membrane</keyword>
<evidence type="ECO:0000256" key="1">
    <source>
        <dbReference type="SAM" id="Phobius"/>
    </source>
</evidence>
<keyword evidence="2" id="KW-0496">Mitochondrion</keyword>
<sequence length="158" mass="18589">MKTLIILMSIMLSLSFFFINHPIALVLIILLQTINLCMVIFMFTFFSWFSLILFLIFMGGLMVLFIYISSLASNEKFIINFKLLMIILLISTPLLFFLKQMNFQSLFLEHMNFKSSIYLVYSNFLMKPTLMVMMYLLITLIFSVNIIKLYEAPIRSLI</sequence>
<dbReference type="RefSeq" id="YP_010022120.1">
    <property type="nucleotide sequence ID" value="NC_053646.1"/>
</dbReference>
<organism evidence="2">
    <name type="scientific">Allonychiurus kimi</name>
    <dbReference type="NCBI Taxonomy" id="2779777"/>
    <lineage>
        <taxon>Eukaryota</taxon>
        <taxon>Metazoa</taxon>
        <taxon>Ecdysozoa</taxon>
        <taxon>Arthropoda</taxon>
        <taxon>Hexapoda</taxon>
        <taxon>Collembola</taxon>
        <taxon>Poduromorpha</taxon>
        <taxon>Poduroidea</taxon>
        <taxon>Onychiuridae</taxon>
        <taxon>Onychiurinae</taxon>
        <taxon>Allonychiurus</taxon>
    </lineage>
</organism>
<protein>
    <submittedName>
        <fullName evidence="2">NADH dehydrogenase subunit 6</fullName>
    </submittedName>
</protein>
<gene>
    <name evidence="2" type="primary">ND6</name>
</gene>
<dbReference type="GeneID" id="63359984"/>
<accession>A0A7M3UYU5</accession>
<keyword evidence="1" id="KW-1133">Transmembrane helix</keyword>
<feature type="transmembrane region" description="Helical" evidence="1">
    <location>
        <begin position="118"/>
        <end position="147"/>
    </location>
</feature>
<dbReference type="CTD" id="4541"/>
<dbReference type="EMBL" id="MT975431">
    <property type="protein sequence ID" value="QOL12122.1"/>
    <property type="molecule type" value="Genomic_DNA"/>
</dbReference>
<feature type="transmembrane region" description="Helical" evidence="1">
    <location>
        <begin position="79"/>
        <end position="98"/>
    </location>
</feature>